<evidence type="ECO:0000313" key="4">
    <source>
        <dbReference type="Proteomes" id="UP000253782"/>
    </source>
</evidence>
<dbReference type="AlphaFoldDB" id="A0A369UQ65"/>
<reference evidence="3 4" key="1">
    <citation type="submission" date="2018-07" db="EMBL/GenBank/DDBJ databases">
        <title>Dyella tabacisoli L4-6T, whole genome shotgun sequence.</title>
        <authorList>
            <person name="Zhou X.-K."/>
            <person name="Li W.-J."/>
            <person name="Duan Y.-Q."/>
        </authorList>
    </citation>
    <scope>NUCLEOTIDE SEQUENCE [LARGE SCALE GENOMIC DNA]</scope>
    <source>
        <strain evidence="3 4">L4-6</strain>
    </source>
</reference>
<comment type="caution">
    <text evidence="3">The sequence shown here is derived from an EMBL/GenBank/DDBJ whole genome shotgun (WGS) entry which is preliminary data.</text>
</comment>
<dbReference type="PANTHER" id="PTHR43734:SF1">
    <property type="entry name" value="PHYTOENE DESATURASE"/>
    <property type="match status" value="1"/>
</dbReference>
<dbReference type="RefSeq" id="WP_114845626.1">
    <property type="nucleotide sequence ID" value="NZ_JBHSPE010000005.1"/>
</dbReference>
<dbReference type="Proteomes" id="UP000253782">
    <property type="component" value="Unassembled WGS sequence"/>
</dbReference>
<dbReference type="InterPro" id="IPR036188">
    <property type="entry name" value="FAD/NAD-bd_sf"/>
</dbReference>
<dbReference type="GO" id="GO:0016491">
    <property type="term" value="F:oxidoreductase activity"/>
    <property type="evidence" value="ECO:0007669"/>
    <property type="project" value="InterPro"/>
</dbReference>
<evidence type="ECO:0000259" key="2">
    <source>
        <dbReference type="Pfam" id="PF01593"/>
    </source>
</evidence>
<dbReference type="Pfam" id="PF01593">
    <property type="entry name" value="Amino_oxidase"/>
    <property type="match status" value="1"/>
</dbReference>
<dbReference type="Gene3D" id="3.90.660.20">
    <property type="entry name" value="Protoporphyrinogen oxidase, mitochondrial, domain 2"/>
    <property type="match status" value="1"/>
</dbReference>
<name>A0A369UQ65_9GAMM</name>
<dbReference type="PANTHER" id="PTHR43734">
    <property type="entry name" value="PHYTOENE DESATURASE"/>
    <property type="match status" value="1"/>
</dbReference>
<keyword evidence="4" id="KW-1185">Reference proteome</keyword>
<evidence type="ECO:0000256" key="1">
    <source>
        <dbReference type="ARBA" id="ARBA00006046"/>
    </source>
</evidence>
<organism evidence="3 4">
    <name type="scientific">Dyella tabacisoli</name>
    <dbReference type="NCBI Taxonomy" id="2282381"/>
    <lineage>
        <taxon>Bacteria</taxon>
        <taxon>Pseudomonadati</taxon>
        <taxon>Pseudomonadota</taxon>
        <taxon>Gammaproteobacteria</taxon>
        <taxon>Lysobacterales</taxon>
        <taxon>Rhodanobacteraceae</taxon>
        <taxon>Dyella</taxon>
    </lineage>
</organism>
<accession>A0A369UQ65</accession>
<dbReference type="Gene3D" id="3.50.50.60">
    <property type="entry name" value="FAD/NAD(P)-binding domain"/>
    <property type="match status" value="2"/>
</dbReference>
<dbReference type="SUPFAM" id="SSF51905">
    <property type="entry name" value="FAD/NAD(P)-binding domain"/>
    <property type="match status" value="1"/>
</dbReference>
<dbReference type="EMBL" id="QQAH01000009">
    <property type="protein sequence ID" value="RDD81760.1"/>
    <property type="molecule type" value="Genomic_DNA"/>
</dbReference>
<dbReference type="InterPro" id="IPR002937">
    <property type="entry name" value="Amino_oxidase"/>
</dbReference>
<dbReference type="OrthoDB" id="9774675at2"/>
<gene>
    <name evidence="3" type="ORF">DVJ77_11440</name>
</gene>
<protein>
    <submittedName>
        <fullName evidence="3">NAD(P)/FAD-dependent oxidoreductase</fullName>
    </submittedName>
</protein>
<sequence>MKANHVAIIGGGVSGLAAGIHLARKGIRASLFEANDRLGGCCSTTEVDGYTFNNGAMFIAVPRLLDHAFARLQLDRASLLPLRRIATPQASQLPGGTSITLGDRQHVRIDGDDGDARTAKLQAEIERCVEKWNPLLKIFTDDLLTHPMSLPRVIAKAWRHLPKLRGNLADELKRNFSDPEARAALAAVTLYTGLPIERTPVFLIVGLISMLQDGLHLPESGMGAVSDVLHTTFRELGGQVHTSTPVAKIRIEDGRTRGLILENGESVAADAVISTVGGMTTFTHLLDPSQVPRAMQRRVQRAPLSHRTLGIQLGLRNRIQPMAHSVNHIPLMDQQQRLLAPQAGGIEWFNYTVPTLPMPELAPPGGSIVEMFTAVDERLPLDAWTEQAKTAAAEAAIAALARHQPLEIVVKRISSPKDYAERMHLFAGSVYGLSPAARPDQQFPHATPVDGLYLAGQTTYPGFGVATSVFSGVFAAEALVGP</sequence>
<proteinExistence type="inferred from homology"/>
<evidence type="ECO:0000313" key="3">
    <source>
        <dbReference type="EMBL" id="RDD81760.1"/>
    </source>
</evidence>
<feature type="domain" description="Amine oxidase" evidence="2">
    <location>
        <begin position="13"/>
        <end position="479"/>
    </location>
</feature>
<comment type="similarity">
    <text evidence="1">Belongs to the carotenoid/retinoid oxidoreductase family.</text>
</comment>